<dbReference type="EMBL" id="JAPDRL010000068">
    <property type="protein sequence ID" value="KAJ9660149.1"/>
    <property type="molecule type" value="Genomic_DNA"/>
</dbReference>
<evidence type="ECO:0000313" key="2">
    <source>
        <dbReference type="EMBL" id="KAJ9660149.1"/>
    </source>
</evidence>
<evidence type="ECO:0000313" key="3">
    <source>
        <dbReference type="Proteomes" id="UP001172684"/>
    </source>
</evidence>
<dbReference type="Proteomes" id="UP001172684">
    <property type="component" value="Unassembled WGS sequence"/>
</dbReference>
<feature type="region of interest" description="Disordered" evidence="1">
    <location>
        <begin position="1"/>
        <end position="158"/>
    </location>
</feature>
<dbReference type="PANTHER" id="PTHR13464">
    <property type="entry name" value="TRANSCRIPTIONAL REGULATOR PROTEIN HCNGP"/>
    <property type="match status" value="1"/>
</dbReference>
<accession>A0ABQ9NLY6</accession>
<feature type="region of interest" description="Disordered" evidence="1">
    <location>
        <begin position="266"/>
        <end position="339"/>
    </location>
</feature>
<gene>
    <name evidence="2" type="ORF">H2201_007056</name>
</gene>
<dbReference type="InterPro" id="IPR012479">
    <property type="entry name" value="SAP30BP"/>
</dbReference>
<evidence type="ECO:0008006" key="4">
    <source>
        <dbReference type="Google" id="ProtNLM"/>
    </source>
</evidence>
<feature type="compositionally biased region" description="Gly residues" evidence="1">
    <location>
        <begin position="266"/>
        <end position="275"/>
    </location>
</feature>
<feature type="compositionally biased region" description="Basic and acidic residues" evidence="1">
    <location>
        <begin position="233"/>
        <end position="246"/>
    </location>
</feature>
<keyword evidence="3" id="KW-1185">Reference proteome</keyword>
<reference evidence="2" key="1">
    <citation type="submission" date="2022-10" db="EMBL/GenBank/DDBJ databases">
        <title>Culturing micro-colonial fungi from biological soil crusts in the Mojave desert and describing Neophaeococcomyces mojavensis, and introducing the new genera and species Taxawa tesnikishii.</title>
        <authorList>
            <person name="Kurbessoian T."/>
            <person name="Stajich J.E."/>
        </authorList>
    </citation>
    <scope>NUCLEOTIDE SEQUENCE</scope>
    <source>
        <strain evidence="2">TK_1</strain>
    </source>
</reference>
<feature type="compositionally biased region" description="Pro residues" evidence="1">
    <location>
        <begin position="84"/>
        <end position="95"/>
    </location>
</feature>
<feature type="region of interest" description="Disordered" evidence="1">
    <location>
        <begin position="226"/>
        <end position="246"/>
    </location>
</feature>
<evidence type="ECO:0000256" key="1">
    <source>
        <dbReference type="SAM" id="MobiDB-lite"/>
    </source>
</evidence>
<feature type="compositionally biased region" description="Low complexity" evidence="1">
    <location>
        <begin position="96"/>
        <end position="127"/>
    </location>
</feature>
<feature type="compositionally biased region" description="Basic residues" evidence="1">
    <location>
        <begin position="326"/>
        <end position="339"/>
    </location>
</feature>
<feature type="compositionally biased region" description="Pro residues" evidence="1">
    <location>
        <begin position="45"/>
        <end position="75"/>
    </location>
</feature>
<feature type="compositionally biased region" description="Pro residues" evidence="1">
    <location>
        <begin position="137"/>
        <end position="155"/>
    </location>
</feature>
<protein>
    <recommendedName>
        <fullName evidence="4">HCNGP-like protein</fullName>
    </recommendedName>
</protein>
<proteinExistence type="predicted"/>
<dbReference type="PANTHER" id="PTHR13464:SF0">
    <property type="entry name" value="SAP30-BINDING PROTEIN"/>
    <property type="match status" value="1"/>
</dbReference>
<feature type="compositionally biased region" description="Polar residues" evidence="1">
    <location>
        <begin position="19"/>
        <end position="35"/>
    </location>
</feature>
<feature type="compositionally biased region" description="Low complexity" evidence="1">
    <location>
        <begin position="285"/>
        <end position="294"/>
    </location>
</feature>
<comment type="caution">
    <text evidence="2">The sequence shown here is derived from an EMBL/GenBank/DDBJ whole genome shotgun (WGS) entry which is preliminary data.</text>
</comment>
<organism evidence="2 3">
    <name type="scientific">Coniosporium apollinis</name>
    <dbReference type="NCBI Taxonomy" id="61459"/>
    <lineage>
        <taxon>Eukaryota</taxon>
        <taxon>Fungi</taxon>
        <taxon>Dikarya</taxon>
        <taxon>Ascomycota</taxon>
        <taxon>Pezizomycotina</taxon>
        <taxon>Dothideomycetes</taxon>
        <taxon>Dothideomycetes incertae sedis</taxon>
        <taxon>Coniosporium</taxon>
    </lineage>
</organism>
<sequence>MLGLNDYGSSDEEEAPVSQAPQQTHAPNSLPSQSTAPQARQNAQPRPPPPAPSQQPLAPNKPTPPPNDAPVPGPAQPSTTAPTLGPPPGPTPQPQDIPTRPIASTSHSPPPSTSAAASAPPSPHTTTRTQIHNLTLPPYPTFSIPPSPPGTPPPSTTAKFTKFLELKAQGTHFNARIAATPSLRNPGLLPKLLDFAGISQEESYASTLGEEEGGVMAVWPEEGYADSLQRSQSDIEKAREEEARRVGREKVEFVSAAGGGAAAVGVAGAGAGVSGPGTSNTGSRVSTPGSAAGSGATGRSGGVGREKGRVSAVRNGRGRWDEERRAGKRSRTGSRSPRR</sequence>
<dbReference type="Pfam" id="PF07818">
    <property type="entry name" value="HCNGP"/>
    <property type="match status" value="1"/>
</dbReference>
<name>A0ABQ9NLY6_9PEZI</name>